<evidence type="ECO:0000256" key="2">
    <source>
        <dbReference type="ARBA" id="ARBA00006484"/>
    </source>
</evidence>
<dbReference type="NCBIfam" id="TIGR01830">
    <property type="entry name" value="3oxo_ACP_reduc"/>
    <property type="match status" value="1"/>
</dbReference>
<keyword evidence="3" id="KW-0444">Lipid biosynthesis</keyword>
<organism evidence="10">
    <name type="scientific">marine metagenome</name>
    <dbReference type="NCBI Taxonomy" id="408172"/>
    <lineage>
        <taxon>unclassified sequences</taxon>
        <taxon>metagenomes</taxon>
        <taxon>ecological metagenomes</taxon>
    </lineage>
</organism>
<dbReference type="GO" id="GO:0006633">
    <property type="term" value="P:fatty acid biosynthetic process"/>
    <property type="evidence" value="ECO:0007669"/>
    <property type="project" value="UniProtKB-KW"/>
</dbReference>
<dbReference type="NCBIfam" id="NF009466">
    <property type="entry name" value="PRK12826.1-2"/>
    <property type="match status" value="1"/>
</dbReference>
<dbReference type="AlphaFoldDB" id="A0A382HTD6"/>
<dbReference type="NCBIfam" id="NF009464">
    <property type="entry name" value="PRK12824.1"/>
    <property type="match status" value="1"/>
</dbReference>
<dbReference type="InterPro" id="IPR002347">
    <property type="entry name" value="SDR_fam"/>
</dbReference>
<dbReference type="PRINTS" id="PR00081">
    <property type="entry name" value="GDHRDH"/>
</dbReference>
<evidence type="ECO:0000256" key="6">
    <source>
        <dbReference type="ARBA" id="ARBA00023002"/>
    </source>
</evidence>
<dbReference type="InterPro" id="IPR036291">
    <property type="entry name" value="NAD(P)-bd_dom_sf"/>
</dbReference>
<name>A0A382HTD6_9ZZZZ</name>
<keyword evidence="5" id="KW-0521">NADP</keyword>
<dbReference type="InterPro" id="IPR020904">
    <property type="entry name" value="Sc_DH/Rdtase_CS"/>
</dbReference>
<dbReference type="Gene3D" id="3.40.50.720">
    <property type="entry name" value="NAD(P)-binding Rossmann-like Domain"/>
    <property type="match status" value="1"/>
</dbReference>
<evidence type="ECO:0000256" key="5">
    <source>
        <dbReference type="ARBA" id="ARBA00022857"/>
    </source>
</evidence>
<dbReference type="Pfam" id="PF13561">
    <property type="entry name" value="adh_short_C2"/>
    <property type="match status" value="1"/>
</dbReference>
<dbReference type="SUPFAM" id="SSF51735">
    <property type="entry name" value="NAD(P)-binding Rossmann-fold domains"/>
    <property type="match status" value="1"/>
</dbReference>
<feature type="domain" description="Ketoreductase" evidence="9">
    <location>
        <begin position="3"/>
        <end position="187"/>
    </location>
</feature>
<evidence type="ECO:0000313" key="10">
    <source>
        <dbReference type="EMBL" id="SVB89761.1"/>
    </source>
</evidence>
<keyword evidence="4" id="KW-0276">Fatty acid metabolism</keyword>
<evidence type="ECO:0000256" key="8">
    <source>
        <dbReference type="ARBA" id="ARBA00023160"/>
    </source>
</evidence>
<keyword evidence="6" id="KW-0560">Oxidoreductase</keyword>
<dbReference type="NCBIfam" id="NF004197">
    <property type="entry name" value="PRK05653.1-1"/>
    <property type="match status" value="1"/>
</dbReference>
<accession>A0A382HTD6</accession>
<dbReference type="GO" id="GO:0004316">
    <property type="term" value="F:3-oxoacyl-[acyl-carrier-protein] reductase (NADPH) activity"/>
    <property type="evidence" value="ECO:0007669"/>
    <property type="project" value="InterPro"/>
</dbReference>
<protein>
    <recommendedName>
        <fullName evidence="9">Ketoreductase domain-containing protein</fullName>
    </recommendedName>
</protein>
<proteinExistence type="inferred from homology"/>
<dbReference type="FunFam" id="3.40.50.720:FF:000037">
    <property type="entry name" value="3-oxoacyl-[acyl-carrier-protein] reductase FabG"/>
    <property type="match status" value="1"/>
</dbReference>
<gene>
    <name evidence="10" type="ORF">METZ01_LOCUS242615</name>
</gene>
<evidence type="ECO:0000256" key="4">
    <source>
        <dbReference type="ARBA" id="ARBA00022832"/>
    </source>
</evidence>
<sequence length="245" mass="25736">MSKVCLVTGGTRGIGRAICLELGRNGCTVIGSATTPAGADNVSNYLAEAEIAGRGAVLNVTDSEAVVRLVKEAEETYGPVTVLVNNAGITRDNLLLRMKEQDWDEILDTNLKSVYRVSKAVLRGMTKARYGRIVNISSVVGSIGNAGQSNYTAAKAGMIGFTKALAREVASRNVTVNAVAPGFIETDMTAELSDEMRNAMLETVPLGRFGSVADVAAAVAFLVSDSASYITGQVFHVNGGMYMSS</sequence>
<dbReference type="PANTHER" id="PTHR42879:SF2">
    <property type="entry name" value="3-OXOACYL-[ACYL-CARRIER-PROTEIN] REDUCTASE FABG"/>
    <property type="match status" value="1"/>
</dbReference>
<dbReference type="EMBL" id="UINC01062802">
    <property type="protein sequence ID" value="SVB89761.1"/>
    <property type="molecule type" value="Genomic_DNA"/>
</dbReference>
<dbReference type="GO" id="GO:0051287">
    <property type="term" value="F:NAD binding"/>
    <property type="evidence" value="ECO:0007669"/>
    <property type="project" value="InterPro"/>
</dbReference>
<keyword evidence="7" id="KW-0443">Lipid metabolism</keyword>
<comment type="pathway">
    <text evidence="1">Lipid metabolism; fatty acid biosynthesis.</text>
</comment>
<comment type="similarity">
    <text evidence="2">Belongs to the short-chain dehydrogenases/reductases (SDR) family.</text>
</comment>
<dbReference type="CDD" id="cd05333">
    <property type="entry name" value="BKR_SDR_c"/>
    <property type="match status" value="1"/>
</dbReference>
<dbReference type="PRINTS" id="PR00080">
    <property type="entry name" value="SDRFAMILY"/>
</dbReference>
<dbReference type="PANTHER" id="PTHR42879">
    <property type="entry name" value="3-OXOACYL-(ACYL-CARRIER-PROTEIN) REDUCTASE"/>
    <property type="match status" value="1"/>
</dbReference>
<keyword evidence="8" id="KW-0275">Fatty acid biosynthesis</keyword>
<dbReference type="InterPro" id="IPR057326">
    <property type="entry name" value="KR_dom"/>
</dbReference>
<evidence type="ECO:0000256" key="1">
    <source>
        <dbReference type="ARBA" id="ARBA00005194"/>
    </source>
</evidence>
<evidence type="ECO:0000259" key="9">
    <source>
        <dbReference type="SMART" id="SM00822"/>
    </source>
</evidence>
<dbReference type="SMART" id="SM00822">
    <property type="entry name" value="PKS_KR"/>
    <property type="match status" value="1"/>
</dbReference>
<evidence type="ECO:0000256" key="3">
    <source>
        <dbReference type="ARBA" id="ARBA00022516"/>
    </source>
</evidence>
<reference evidence="10" key="1">
    <citation type="submission" date="2018-05" db="EMBL/GenBank/DDBJ databases">
        <authorList>
            <person name="Lanie J.A."/>
            <person name="Ng W.-L."/>
            <person name="Kazmierczak K.M."/>
            <person name="Andrzejewski T.M."/>
            <person name="Davidsen T.M."/>
            <person name="Wayne K.J."/>
            <person name="Tettelin H."/>
            <person name="Glass J.I."/>
            <person name="Rusch D."/>
            <person name="Podicherti R."/>
            <person name="Tsui H.-C.T."/>
            <person name="Winkler M.E."/>
        </authorList>
    </citation>
    <scope>NUCLEOTIDE SEQUENCE</scope>
</reference>
<evidence type="ECO:0000256" key="7">
    <source>
        <dbReference type="ARBA" id="ARBA00023098"/>
    </source>
</evidence>
<dbReference type="InterPro" id="IPR050259">
    <property type="entry name" value="SDR"/>
</dbReference>
<dbReference type="PROSITE" id="PS00061">
    <property type="entry name" value="ADH_SHORT"/>
    <property type="match status" value="1"/>
</dbReference>
<dbReference type="InterPro" id="IPR011284">
    <property type="entry name" value="3oxo_ACP_reduc"/>
</dbReference>